<dbReference type="PRINTS" id="PR00039">
    <property type="entry name" value="HTHLYSR"/>
</dbReference>
<dbReference type="PANTHER" id="PTHR30537:SF74">
    <property type="entry name" value="HTH-TYPE TRANSCRIPTIONAL REGULATOR TRPI"/>
    <property type="match status" value="1"/>
</dbReference>
<evidence type="ECO:0000256" key="4">
    <source>
        <dbReference type="ARBA" id="ARBA00023163"/>
    </source>
</evidence>
<dbReference type="InterPro" id="IPR036388">
    <property type="entry name" value="WH-like_DNA-bd_sf"/>
</dbReference>
<dbReference type="GO" id="GO:0003700">
    <property type="term" value="F:DNA-binding transcription factor activity"/>
    <property type="evidence" value="ECO:0007669"/>
    <property type="project" value="InterPro"/>
</dbReference>
<comment type="caution">
    <text evidence="6">The sequence shown here is derived from an EMBL/GenBank/DDBJ whole genome shotgun (WGS) entry which is preliminary data.</text>
</comment>
<dbReference type="Gene3D" id="1.10.10.10">
    <property type="entry name" value="Winged helix-like DNA-binding domain superfamily/Winged helix DNA-binding domain"/>
    <property type="match status" value="1"/>
</dbReference>
<dbReference type="Pfam" id="PF03466">
    <property type="entry name" value="LysR_substrate"/>
    <property type="match status" value="1"/>
</dbReference>
<dbReference type="OrthoDB" id="5526340at2"/>
<name>A0A099CVH5_9GAMM</name>
<dbReference type="PANTHER" id="PTHR30537">
    <property type="entry name" value="HTH-TYPE TRANSCRIPTIONAL REGULATOR"/>
    <property type="match status" value="1"/>
</dbReference>
<dbReference type="AlphaFoldDB" id="A0A099CVH5"/>
<dbReference type="SUPFAM" id="SSF46785">
    <property type="entry name" value="Winged helix' DNA-binding domain"/>
    <property type="match status" value="1"/>
</dbReference>
<accession>A0A099CVH5</accession>
<dbReference type="InterPro" id="IPR000847">
    <property type="entry name" value="LysR_HTH_N"/>
</dbReference>
<keyword evidence="2" id="KW-0805">Transcription regulation</keyword>
<dbReference type="FunFam" id="3.40.190.10:FF:000017">
    <property type="entry name" value="Glycine cleavage system transcriptional activator"/>
    <property type="match status" value="1"/>
</dbReference>
<dbReference type="Gene3D" id="3.40.190.10">
    <property type="entry name" value="Periplasmic binding protein-like II"/>
    <property type="match status" value="2"/>
</dbReference>
<organism evidence="6 7">
    <name type="scientific">Oleiagrimonas soli</name>
    <dbReference type="NCBI Taxonomy" id="1543381"/>
    <lineage>
        <taxon>Bacteria</taxon>
        <taxon>Pseudomonadati</taxon>
        <taxon>Pseudomonadota</taxon>
        <taxon>Gammaproteobacteria</taxon>
        <taxon>Lysobacterales</taxon>
        <taxon>Rhodanobacteraceae</taxon>
        <taxon>Oleiagrimonas</taxon>
    </lineage>
</organism>
<reference evidence="6 7" key="1">
    <citation type="submission" date="2014-09" db="EMBL/GenBank/DDBJ databases">
        <title>Xanthomonadaceae 3.5X direct submission.</title>
        <authorList>
            <person name="Fang T."/>
            <person name="Wang H."/>
        </authorList>
    </citation>
    <scope>NUCLEOTIDE SEQUENCE [LARGE SCALE GENOMIC DNA]</scope>
    <source>
        <strain evidence="6 7">3.5X</strain>
    </source>
</reference>
<evidence type="ECO:0000313" key="7">
    <source>
        <dbReference type="Proteomes" id="UP000029708"/>
    </source>
</evidence>
<dbReference type="InterPro" id="IPR036390">
    <property type="entry name" value="WH_DNA-bd_sf"/>
</dbReference>
<dbReference type="InterPro" id="IPR005119">
    <property type="entry name" value="LysR_subst-bd"/>
</dbReference>
<dbReference type="GO" id="GO:0043565">
    <property type="term" value="F:sequence-specific DNA binding"/>
    <property type="evidence" value="ECO:0007669"/>
    <property type="project" value="TreeGrafter"/>
</dbReference>
<comment type="similarity">
    <text evidence="1">Belongs to the LysR transcriptional regulatory family.</text>
</comment>
<evidence type="ECO:0000313" key="6">
    <source>
        <dbReference type="EMBL" id="KGI77686.1"/>
    </source>
</evidence>
<dbReference type="RefSeq" id="WP_043101601.1">
    <property type="nucleotide sequence ID" value="NZ_JACHET010000001.1"/>
</dbReference>
<dbReference type="GO" id="GO:0006351">
    <property type="term" value="P:DNA-templated transcription"/>
    <property type="evidence" value="ECO:0007669"/>
    <property type="project" value="TreeGrafter"/>
</dbReference>
<evidence type="ECO:0000259" key="5">
    <source>
        <dbReference type="PROSITE" id="PS50931"/>
    </source>
</evidence>
<gene>
    <name evidence="6" type="ORF">LF63_0110480</name>
</gene>
<dbReference type="HOGENOM" id="CLU_039613_37_2_6"/>
<dbReference type="FunFam" id="1.10.10.10:FF:000038">
    <property type="entry name" value="Glycine cleavage system transcriptional activator"/>
    <property type="match status" value="1"/>
</dbReference>
<sequence>MPRNLPSLNALRAFEAVAHSESVSRAAEELHVTHSAVSRQIRALESQLGVPLFRRVGRGLRLTPAGLRLREAVSASFDRLRDACAELYADRNEDAAFVLGCPGSVLARWMIPRLDRLRGDLPDLPVHLSAQDTGGREGLERLDAALLIDAPPWPAGWRIMELAPERIGPVVSPRYAGWPTLRDRPEQALLHEPVLHTTSRPQAWRDWAEAAGLDAAPPQTGQAFAHLYQLIEAAAAGLGVAIAPQPLVAEELRDSRLLAPWGFRPTHAAWTLVSAQRGHDPRFATLGAWLGQALDGG</sequence>
<dbReference type="Pfam" id="PF00126">
    <property type="entry name" value="HTH_1"/>
    <property type="match status" value="1"/>
</dbReference>
<evidence type="ECO:0000256" key="1">
    <source>
        <dbReference type="ARBA" id="ARBA00009437"/>
    </source>
</evidence>
<dbReference type="PROSITE" id="PS50931">
    <property type="entry name" value="HTH_LYSR"/>
    <property type="match status" value="1"/>
</dbReference>
<feature type="domain" description="HTH lysR-type" evidence="5">
    <location>
        <begin position="6"/>
        <end position="63"/>
    </location>
</feature>
<proteinExistence type="inferred from homology"/>
<keyword evidence="4" id="KW-0804">Transcription</keyword>
<protein>
    <recommendedName>
        <fullName evidence="5">HTH lysR-type domain-containing protein</fullName>
    </recommendedName>
</protein>
<dbReference type="EMBL" id="JROI01000011">
    <property type="protein sequence ID" value="KGI77686.1"/>
    <property type="molecule type" value="Genomic_DNA"/>
</dbReference>
<dbReference type="InterPro" id="IPR058163">
    <property type="entry name" value="LysR-type_TF_proteobact-type"/>
</dbReference>
<dbReference type="Proteomes" id="UP000029708">
    <property type="component" value="Unassembled WGS sequence"/>
</dbReference>
<dbReference type="SUPFAM" id="SSF53850">
    <property type="entry name" value="Periplasmic binding protein-like II"/>
    <property type="match status" value="1"/>
</dbReference>
<evidence type="ECO:0000256" key="3">
    <source>
        <dbReference type="ARBA" id="ARBA00023125"/>
    </source>
</evidence>
<keyword evidence="7" id="KW-1185">Reference proteome</keyword>
<evidence type="ECO:0000256" key="2">
    <source>
        <dbReference type="ARBA" id="ARBA00023015"/>
    </source>
</evidence>
<keyword evidence="3" id="KW-0238">DNA-binding</keyword>
<dbReference type="STRING" id="1543381.LF63_0110480"/>